<dbReference type="PROSITE" id="PS51705">
    <property type="entry name" value="G_HFLX"/>
    <property type="match status" value="1"/>
</dbReference>
<dbReference type="NCBIfam" id="TIGR03156">
    <property type="entry name" value="GTP_HflX"/>
    <property type="match status" value="1"/>
</dbReference>
<name>A0A1F4Q3W7_UNCSA</name>
<accession>A0A1F4Q3W7</accession>
<dbReference type="AlphaFoldDB" id="A0A1F4Q3W7"/>
<feature type="binding site" evidence="7">
    <location>
        <begin position="231"/>
        <end position="235"/>
    </location>
    <ligand>
        <name>GTP</name>
        <dbReference type="ChEBI" id="CHEBI:37565"/>
    </ligand>
</feature>
<evidence type="ECO:0000256" key="7">
    <source>
        <dbReference type="PIRSR" id="PIRSR006809-1"/>
    </source>
</evidence>
<keyword evidence="1 6" id="KW-0963">Cytoplasm</keyword>
<feature type="binding site" evidence="7">
    <location>
        <begin position="206"/>
        <end position="213"/>
    </location>
    <ligand>
        <name>GTP</name>
        <dbReference type="ChEBI" id="CHEBI:37565"/>
    </ligand>
</feature>
<dbReference type="InterPro" id="IPR030394">
    <property type="entry name" value="G_HFLX_dom"/>
</dbReference>
<evidence type="ECO:0000256" key="5">
    <source>
        <dbReference type="ARBA" id="ARBA00023134"/>
    </source>
</evidence>
<gene>
    <name evidence="6" type="primary">hflX</name>
    <name evidence="11" type="ORF">A2625_03155</name>
</gene>
<dbReference type="SUPFAM" id="SSF52540">
    <property type="entry name" value="P-loop containing nucleoside triphosphate hydrolases"/>
    <property type="match status" value="1"/>
</dbReference>
<evidence type="ECO:0000256" key="3">
    <source>
        <dbReference type="ARBA" id="ARBA00022741"/>
    </source>
</evidence>
<dbReference type="Proteomes" id="UP000178724">
    <property type="component" value="Unassembled WGS sequence"/>
</dbReference>
<evidence type="ECO:0000313" key="11">
    <source>
        <dbReference type="EMBL" id="OGB90526.1"/>
    </source>
</evidence>
<feature type="binding site" evidence="8">
    <location>
        <position position="233"/>
    </location>
    <ligand>
        <name>Mg(2+)</name>
        <dbReference type="ChEBI" id="CHEBI:18420"/>
    </ligand>
</feature>
<sequence length="366" mass="40737">MRFTTHEVIPTHEKAVLVGIELPHEPLSLPELEQLASTAGAVVVGALTQKRPAPDPAYFIGSGKLEALRAKIAAGGADLAIFDHELSAAQTRNLEKELALKVIDRTELILDIFARRAKSREGKLQVELAQSQFRLSHLTGHGAAMSRLGGGIGTRGPGETKLEYDRRLIRARISQLKAELEKVRRERFLKREKRRRDRLPLAAFVGYTNAGKSTLLNSLTRADVFTENKLFATLDPTTRRLYLPSGRVCLLTDTVGFIQKLPHTLVEAFQATLEEVSEADLLIHVVDGSNPEFERQIEAVYQVLEELRSIAKPMVTVFNKTDRLEKKLPSKMLGKYKPAVAVSALEKKGLDKLLSIIDGQLPRLRF</sequence>
<protein>
    <recommendedName>
        <fullName evidence="6">GTPase HflX</fullName>
    </recommendedName>
    <alternativeName>
        <fullName evidence="6">GTP-binding protein HflX</fullName>
    </alternativeName>
</protein>
<feature type="binding site" evidence="7">
    <location>
        <begin position="253"/>
        <end position="256"/>
    </location>
    <ligand>
        <name>GTP</name>
        <dbReference type="ChEBI" id="CHEBI:37565"/>
    </ligand>
</feature>
<dbReference type="FunFam" id="3.40.50.11060:FF:000001">
    <property type="entry name" value="GTPase HflX"/>
    <property type="match status" value="1"/>
</dbReference>
<proteinExistence type="inferred from homology"/>
<comment type="function">
    <text evidence="6">GTPase that associates with the 50S ribosomal subunit and may have a role during protein synthesis or ribosome biogenesis.</text>
</comment>
<comment type="subcellular location">
    <subcellularLocation>
        <location evidence="6">Cytoplasm</location>
    </subcellularLocation>
    <text evidence="6">May associate with membranes.</text>
</comment>
<dbReference type="InterPro" id="IPR025121">
    <property type="entry name" value="GTPase_HflX_N"/>
</dbReference>
<comment type="cofactor">
    <cofactor evidence="8">
        <name>Mg(2+)</name>
        <dbReference type="ChEBI" id="CHEBI:18420"/>
    </cofactor>
</comment>
<dbReference type="PIRSF" id="PIRSF006809">
    <property type="entry name" value="GTP-binding_hflX_prd"/>
    <property type="match status" value="1"/>
</dbReference>
<evidence type="ECO:0000256" key="9">
    <source>
        <dbReference type="SAM" id="Coils"/>
    </source>
</evidence>
<organism evidence="11 12">
    <name type="scientific">candidate division WOR-1 bacterium RIFCSPHIGHO2_01_FULL_53_15</name>
    <dbReference type="NCBI Taxonomy" id="1802564"/>
    <lineage>
        <taxon>Bacteria</taxon>
        <taxon>Bacillati</taxon>
        <taxon>Saganbacteria</taxon>
    </lineage>
</organism>
<dbReference type="InterPro" id="IPR042108">
    <property type="entry name" value="GTPase_HflX_N_sf"/>
</dbReference>
<dbReference type="Gene3D" id="3.40.50.300">
    <property type="entry name" value="P-loop containing nucleotide triphosphate hydrolases"/>
    <property type="match status" value="1"/>
</dbReference>
<dbReference type="PANTHER" id="PTHR10229:SF0">
    <property type="entry name" value="GTP-BINDING PROTEIN 6-RELATED"/>
    <property type="match status" value="1"/>
</dbReference>
<dbReference type="InterPro" id="IPR006073">
    <property type="entry name" value="GTP-bd"/>
</dbReference>
<dbReference type="InterPro" id="IPR016496">
    <property type="entry name" value="GTPase_HflX"/>
</dbReference>
<dbReference type="HAMAP" id="MF_00900">
    <property type="entry name" value="GTPase_HflX"/>
    <property type="match status" value="1"/>
</dbReference>
<feature type="binding site" evidence="7">
    <location>
        <begin position="343"/>
        <end position="345"/>
    </location>
    <ligand>
        <name>GTP</name>
        <dbReference type="ChEBI" id="CHEBI:37565"/>
    </ligand>
</feature>
<dbReference type="Pfam" id="PF01926">
    <property type="entry name" value="MMR_HSR1"/>
    <property type="match status" value="1"/>
</dbReference>
<keyword evidence="4 8" id="KW-0460">Magnesium</keyword>
<dbReference type="Gene3D" id="6.10.250.2860">
    <property type="match status" value="1"/>
</dbReference>
<dbReference type="EMBL" id="METM01000007">
    <property type="protein sequence ID" value="OGB90526.1"/>
    <property type="molecule type" value="Genomic_DNA"/>
</dbReference>
<keyword evidence="3 6" id="KW-0547">Nucleotide-binding</keyword>
<dbReference type="GO" id="GO:0005737">
    <property type="term" value="C:cytoplasm"/>
    <property type="evidence" value="ECO:0007669"/>
    <property type="project" value="UniProtKB-SubCell"/>
</dbReference>
<comment type="caution">
    <text evidence="11">The sequence shown here is derived from an EMBL/GenBank/DDBJ whole genome shotgun (WGS) entry which is preliminary data.</text>
</comment>
<dbReference type="GO" id="GO:0043022">
    <property type="term" value="F:ribosome binding"/>
    <property type="evidence" value="ECO:0007669"/>
    <property type="project" value="TreeGrafter"/>
</dbReference>
<comment type="similarity">
    <text evidence="6">Belongs to the TRAFAC class OBG-HflX-like GTPase superfamily. HflX GTPase family.</text>
</comment>
<dbReference type="InterPro" id="IPR027417">
    <property type="entry name" value="P-loop_NTPase"/>
</dbReference>
<dbReference type="GO" id="GO:0046872">
    <property type="term" value="F:metal ion binding"/>
    <property type="evidence" value="ECO:0007669"/>
    <property type="project" value="UniProtKB-KW"/>
</dbReference>
<dbReference type="Pfam" id="PF16360">
    <property type="entry name" value="GTP-bdg_M"/>
    <property type="match status" value="1"/>
</dbReference>
<keyword evidence="9" id="KW-0175">Coiled coil</keyword>
<feature type="domain" description="Hflx-type G" evidence="10">
    <location>
        <begin position="200"/>
        <end position="365"/>
    </location>
</feature>
<reference evidence="11 12" key="1">
    <citation type="journal article" date="2016" name="Nat. Commun.">
        <title>Thousands of microbial genomes shed light on interconnected biogeochemical processes in an aquifer system.</title>
        <authorList>
            <person name="Anantharaman K."/>
            <person name="Brown C.T."/>
            <person name="Hug L.A."/>
            <person name="Sharon I."/>
            <person name="Castelle C.J."/>
            <person name="Probst A.J."/>
            <person name="Thomas B.C."/>
            <person name="Singh A."/>
            <person name="Wilkins M.J."/>
            <person name="Karaoz U."/>
            <person name="Brodie E.L."/>
            <person name="Williams K.H."/>
            <person name="Hubbard S.S."/>
            <person name="Banfield J.F."/>
        </authorList>
    </citation>
    <scope>NUCLEOTIDE SEQUENCE [LARGE SCALE GENOMIC DNA]</scope>
</reference>
<keyword evidence="5 6" id="KW-0342">GTP-binding</keyword>
<dbReference type="Gene3D" id="3.40.50.11060">
    <property type="entry name" value="GTPase HflX, N-terminal domain"/>
    <property type="match status" value="1"/>
</dbReference>
<evidence type="ECO:0000256" key="2">
    <source>
        <dbReference type="ARBA" id="ARBA00022723"/>
    </source>
</evidence>
<evidence type="ECO:0000256" key="1">
    <source>
        <dbReference type="ARBA" id="ARBA00022490"/>
    </source>
</evidence>
<feature type="binding site" evidence="8">
    <location>
        <position position="213"/>
    </location>
    <ligand>
        <name>Mg(2+)</name>
        <dbReference type="ChEBI" id="CHEBI:18420"/>
    </ligand>
</feature>
<feature type="binding site" evidence="7">
    <location>
        <begin position="319"/>
        <end position="322"/>
    </location>
    <ligand>
        <name>GTP</name>
        <dbReference type="ChEBI" id="CHEBI:37565"/>
    </ligand>
</feature>
<dbReference type="Pfam" id="PF13167">
    <property type="entry name" value="GTP-bdg_N"/>
    <property type="match status" value="1"/>
</dbReference>
<keyword evidence="2 8" id="KW-0479">Metal-binding</keyword>
<evidence type="ECO:0000256" key="4">
    <source>
        <dbReference type="ARBA" id="ARBA00022842"/>
    </source>
</evidence>
<evidence type="ECO:0000256" key="6">
    <source>
        <dbReference type="HAMAP-Rule" id="MF_00900"/>
    </source>
</evidence>
<comment type="subunit">
    <text evidence="6">Monomer. Associates with the 50S ribosomal subunit.</text>
</comment>
<dbReference type="GO" id="GO:0005525">
    <property type="term" value="F:GTP binding"/>
    <property type="evidence" value="ECO:0007669"/>
    <property type="project" value="UniProtKB-UniRule"/>
</dbReference>
<dbReference type="GO" id="GO:0003924">
    <property type="term" value="F:GTPase activity"/>
    <property type="evidence" value="ECO:0007669"/>
    <property type="project" value="UniProtKB-UniRule"/>
</dbReference>
<evidence type="ECO:0000256" key="8">
    <source>
        <dbReference type="PIRSR" id="PIRSR006809-2"/>
    </source>
</evidence>
<evidence type="ECO:0000259" key="10">
    <source>
        <dbReference type="PROSITE" id="PS51705"/>
    </source>
</evidence>
<evidence type="ECO:0000313" key="12">
    <source>
        <dbReference type="Proteomes" id="UP000178724"/>
    </source>
</evidence>
<dbReference type="CDD" id="cd01878">
    <property type="entry name" value="HflX"/>
    <property type="match status" value="1"/>
</dbReference>
<feature type="coiled-coil region" evidence="9">
    <location>
        <begin position="166"/>
        <end position="193"/>
    </location>
</feature>
<dbReference type="PANTHER" id="PTHR10229">
    <property type="entry name" value="GTP-BINDING PROTEIN HFLX"/>
    <property type="match status" value="1"/>
</dbReference>
<dbReference type="InterPro" id="IPR032305">
    <property type="entry name" value="GTP-bd_M"/>
</dbReference>
<dbReference type="PRINTS" id="PR00326">
    <property type="entry name" value="GTP1OBG"/>
</dbReference>